<name>A0ABR5TCN4_9BURK</name>
<accession>A0ABR5TCN4</accession>
<sequence>MPMIDAYIPEGALAPQAEAQLMRELTDILIRHEDLDPDDPRVRDAAWIFVHRPTAVYRAGAPAAAPIFRIVASVPEGQYTDAARASLVKEVTAAIARAEGTPADAIGARAWIFPTEIGDGGWGSRGSVRRLPDIMEHFGGATLRTLGEQRLAAKRRADATAFVEAVLLALTGRAATLTRTAD</sequence>
<organism evidence="1 2">
    <name type="scientific">Burkholderia savannae</name>
    <dbReference type="NCBI Taxonomy" id="1637837"/>
    <lineage>
        <taxon>Bacteria</taxon>
        <taxon>Pseudomonadati</taxon>
        <taxon>Pseudomonadota</taxon>
        <taxon>Betaproteobacteria</taxon>
        <taxon>Burkholderiales</taxon>
        <taxon>Burkholderiaceae</taxon>
        <taxon>Burkholderia</taxon>
        <taxon>pseudomallei group</taxon>
    </lineage>
</organism>
<comment type="caution">
    <text evidence="1">The sequence shown here is derived from an EMBL/GenBank/DDBJ whole genome shotgun (WGS) entry which is preliminary data.</text>
</comment>
<dbReference type="Proteomes" id="UP000070255">
    <property type="component" value="Unassembled WGS sequence"/>
</dbReference>
<dbReference type="InterPro" id="IPR014347">
    <property type="entry name" value="Tautomerase/MIF_sf"/>
</dbReference>
<gene>
    <name evidence="1" type="ORF">WS72_07660</name>
</gene>
<proteinExistence type="predicted"/>
<evidence type="ECO:0000313" key="2">
    <source>
        <dbReference type="Proteomes" id="UP000070255"/>
    </source>
</evidence>
<protein>
    <submittedName>
        <fullName evidence="1">Tautomerase enzyme</fullName>
    </submittedName>
</protein>
<dbReference type="EMBL" id="LNJQ01000001">
    <property type="protein sequence ID" value="KWZ42751.1"/>
    <property type="molecule type" value="Genomic_DNA"/>
</dbReference>
<reference evidence="1 2" key="1">
    <citation type="submission" date="2015-11" db="EMBL/GenBank/DDBJ databases">
        <authorList>
            <person name="Sahl J."/>
            <person name="Wagner D."/>
            <person name="Keim P."/>
        </authorList>
    </citation>
    <scope>NUCLEOTIDE SEQUENCE [LARGE SCALE GENOMIC DNA]</scope>
    <source>
        <strain evidence="1 2">BDU18</strain>
    </source>
</reference>
<keyword evidence="2" id="KW-1185">Reference proteome</keyword>
<evidence type="ECO:0000313" key="1">
    <source>
        <dbReference type="EMBL" id="KWZ42751.1"/>
    </source>
</evidence>
<dbReference type="Gene3D" id="3.30.429.10">
    <property type="entry name" value="Macrophage Migration Inhibitory Factor"/>
    <property type="match status" value="1"/>
</dbReference>